<protein>
    <recommendedName>
        <fullName evidence="11">Transport of long-chain fatty acid</fullName>
    </recommendedName>
</protein>
<keyword evidence="6" id="KW-0472">Membrane</keyword>
<evidence type="ECO:0000313" key="9">
    <source>
        <dbReference type="EMBL" id="ENU19058.1"/>
    </source>
</evidence>
<keyword evidence="3" id="KW-1134">Transmembrane beta strand</keyword>
<dbReference type="Proteomes" id="UP000013086">
    <property type="component" value="Unassembled WGS sequence"/>
</dbReference>
<dbReference type="HOGENOM" id="CLU_039022_1_0_6"/>
<evidence type="ECO:0000256" key="6">
    <source>
        <dbReference type="ARBA" id="ARBA00023136"/>
    </source>
</evidence>
<dbReference type="PATRIC" id="fig|1217715.3.peg.1867"/>
<evidence type="ECO:0000256" key="7">
    <source>
        <dbReference type="ARBA" id="ARBA00023237"/>
    </source>
</evidence>
<dbReference type="Pfam" id="PF03349">
    <property type="entry name" value="Toluene_X"/>
    <property type="match status" value="1"/>
</dbReference>
<feature type="chain" id="PRO_5004130096" description="Transport of long-chain fatty acid" evidence="8">
    <location>
        <begin position="22"/>
        <end position="398"/>
    </location>
</feature>
<comment type="caution">
    <text evidence="9">The sequence shown here is derived from an EMBL/GenBank/DDBJ whole genome shotgun (WGS) entry which is preliminary data.</text>
</comment>
<keyword evidence="7" id="KW-0998">Cell outer membrane</keyword>
<dbReference type="EMBL" id="APOH01000015">
    <property type="protein sequence ID" value="ENU19058.1"/>
    <property type="molecule type" value="Genomic_DNA"/>
</dbReference>
<evidence type="ECO:0000256" key="3">
    <source>
        <dbReference type="ARBA" id="ARBA00022452"/>
    </source>
</evidence>
<feature type="signal peptide" evidence="8">
    <location>
        <begin position="1"/>
        <end position="21"/>
    </location>
</feature>
<comment type="subcellular location">
    <subcellularLocation>
        <location evidence="1">Cell outer membrane</location>
        <topology evidence="1">Multi-pass membrane protein</topology>
    </subcellularLocation>
</comment>
<keyword evidence="4" id="KW-0812">Transmembrane</keyword>
<evidence type="ECO:0000256" key="2">
    <source>
        <dbReference type="ARBA" id="ARBA00008163"/>
    </source>
</evidence>
<dbReference type="RefSeq" id="WP_004648368.1">
    <property type="nucleotide sequence ID" value="NZ_KB849164.1"/>
</dbReference>
<evidence type="ECO:0000256" key="5">
    <source>
        <dbReference type="ARBA" id="ARBA00022729"/>
    </source>
</evidence>
<dbReference type="PANTHER" id="PTHR35093:SF8">
    <property type="entry name" value="OUTER MEMBRANE PROTEIN NMB0088-RELATED"/>
    <property type="match status" value="1"/>
</dbReference>
<evidence type="ECO:0000256" key="8">
    <source>
        <dbReference type="SAM" id="SignalP"/>
    </source>
</evidence>
<dbReference type="OrthoDB" id="6679728at2"/>
<dbReference type="eggNOG" id="COG2067">
    <property type="taxonomic scope" value="Bacteria"/>
</dbReference>
<accession>N8Q794</accession>
<evidence type="ECO:0000256" key="4">
    <source>
        <dbReference type="ARBA" id="ARBA00022692"/>
    </source>
</evidence>
<evidence type="ECO:0000256" key="1">
    <source>
        <dbReference type="ARBA" id="ARBA00004571"/>
    </source>
</evidence>
<evidence type="ECO:0000313" key="10">
    <source>
        <dbReference type="Proteomes" id="UP000013086"/>
    </source>
</evidence>
<dbReference type="AlphaFoldDB" id="N8Q794"/>
<dbReference type="Gene3D" id="2.40.160.60">
    <property type="entry name" value="Outer membrane protein transport protein (OMPP1/FadL/TodX)"/>
    <property type="match status" value="1"/>
</dbReference>
<proteinExistence type="inferred from homology"/>
<name>N8Q794_9GAMM</name>
<evidence type="ECO:0008006" key="11">
    <source>
        <dbReference type="Google" id="ProtNLM"/>
    </source>
</evidence>
<sequence length="398" mass="44102">MKATALCISVCIFLPTQVFSAALETSNQSIASFLEPNNYLEFSTAIVDANVSGNIYRPEAEDLSTLTEVATPNFVRRYVLFNTSLKLQLHPNWSLGFIYDQPFGTNVDYTFDPIPSSPANLINATQFKLDTKNLSSLLGYQPNPFLNFYAGLSHQTLSTQVKISGQSSGLLIDYHGDIQKNSAHGWLAGMSYQIPEYVLKTSLTYRAKIRHKHPFNEQTTTTPTIPLLNLSSNQNTTIETPQSVNLEFQSGITAHNLIYASLRWVNWQNFKIASPLISSSSNNPVMLVDYQNDQWATTLGMAHVFSDKWTSTIDIGRDSGIDNPASTLSPSNGLYSLGLGSFYQIHSNLFIAGGIKYFRLNKAKVQQDSNGSGSLFKPLSSVNNNHALAYGIKMGYRF</sequence>
<keyword evidence="5 8" id="KW-0732">Signal</keyword>
<organism evidence="9 10">
    <name type="scientific">Acinetobacter bohemicus ANC 3994</name>
    <dbReference type="NCBI Taxonomy" id="1217715"/>
    <lineage>
        <taxon>Bacteria</taxon>
        <taxon>Pseudomonadati</taxon>
        <taxon>Pseudomonadota</taxon>
        <taxon>Gammaproteobacteria</taxon>
        <taxon>Moraxellales</taxon>
        <taxon>Moraxellaceae</taxon>
        <taxon>Acinetobacter</taxon>
    </lineage>
</organism>
<gene>
    <name evidence="9" type="ORF">F994_01913</name>
</gene>
<dbReference type="SUPFAM" id="SSF56935">
    <property type="entry name" value="Porins"/>
    <property type="match status" value="1"/>
</dbReference>
<reference evidence="9 10" key="1">
    <citation type="submission" date="2013-02" db="EMBL/GenBank/DDBJ databases">
        <title>The Genome Sequence of Acinetobacter sp. ANC 3994.</title>
        <authorList>
            <consortium name="The Broad Institute Genome Sequencing Platform"/>
            <consortium name="The Broad Institute Genome Sequencing Center for Infectious Disease"/>
            <person name="Cerqueira G."/>
            <person name="Feldgarden M."/>
            <person name="Courvalin P."/>
            <person name="Perichon B."/>
            <person name="Grillot-Courvalin C."/>
            <person name="Clermont D."/>
            <person name="Rocha E."/>
            <person name="Yoon E.-J."/>
            <person name="Nemec A."/>
            <person name="Walker B."/>
            <person name="Young S.K."/>
            <person name="Zeng Q."/>
            <person name="Gargeya S."/>
            <person name="Fitzgerald M."/>
            <person name="Haas B."/>
            <person name="Abouelleil A."/>
            <person name="Alvarado L."/>
            <person name="Arachchi H.M."/>
            <person name="Berlin A.M."/>
            <person name="Chapman S.B."/>
            <person name="Dewar J."/>
            <person name="Goldberg J."/>
            <person name="Griggs A."/>
            <person name="Gujja S."/>
            <person name="Hansen M."/>
            <person name="Howarth C."/>
            <person name="Imamovic A."/>
            <person name="Larimer J."/>
            <person name="McCowan C."/>
            <person name="Murphy C."/>
            <person name="Neiman D."/>
            <person name="Pearson M."/>
            <person name="Priest M."/>
            <person name="Roberts A."/>
            <person name="Saif S."/>
            <person name="Shea T."/>
            <person name="Sisk P."/>
            <person name="Sykes S."/>
            <person name="Wortman J."/>
            <person name="Nusbaum C."/>
            <person name="Birren B."/>
        </authorList>
    </citation>
    <scope>NUCLEOTIDE SEQUENCE [LARGE SCALE GENOMIC DNA]</scope>
    <source>
        <strain evidence="9 10">ANC 3994</strain>
    </source>
</reference>
<comment type="similarity">
    <text evidence="2">Belongs to the OmpP1/FadL family.</text>
</comment>
<dbReference type="InterPro" id="IPR005017">
    <property type="entry name" value="OMPP1/FadL/TodX"/>
</dbReference>
<dbReference type="GO" id="GO:0009279">
    <property type="term" value="C:cell outer membrane"/>
    <property type="evidence" value="ECO:0007669"/>
    <property type="project" value="UniProtKB-SubCell"/>
</dbReference>
<dbReference type="GO" id="GO:0015483">
    <property type="term" value="F:long-chain fatty acid transporting porin activity"/>
    <property type="evidence" value="ECO:0007669"/>
    <property type="project" value="TreeGrafter"/>
</dbReference>
<dbReference type="PANTHER" id="PTHR35093">
    <property type="entry name" value="OUTER MEMBRANE PROTEIN NMB0088-RELATED"/>
    <property type="match status" value="1"/>
</dbReference>